<evidence type="ECO:0000256" key="8">
    <source>
        <dbReference type="ARBA" id="ARBA00022927"/>
    </source>
</evidence>
<dbReference type="EMBL" id="CAIIXF020000010">
    <property type="protein sequence ID" value="CAH1797264.1"/>
    <property type="molecule type" value="Genomic_DNA"/>
</dbReference>
<evidence type="ECO:0000256" key="5">
    <source>
        <dbReference type="ARBA" id="ARBA00022692"/>
    </source>
</evidence>
<keyword evidence="9" id="KW-1133">Transmembrane helix</keyword>
<dbReference type="GO" id="GO:0031201">
    <property type="term" value="C:SNARE complex"/>
    <property type="evidence" value="ECO:0007669"/>
    <property type="project" value="TreeGrafter"/>
</dbReference>
<keyword evidence="5" id="KW-0812">Transmembrane</keyword>
<evidence type="ECO:0000313" key="13">
    <source>
        <dbReference type="Proteomes" id="UP000749559"/>
    </source>
</evidence>
<sequence length="246" mass="28562">MASRLEINFRRLLKRCEHMATEQRHDDWRLEKYVSALNDQLTEIRGSPTSRPDADTLGEYVRKVEFLKGLIEAEKKSSSSEKSQATQFLAPGTLSASETLTTSKEAHIQTKSRYQGEMRDELLGNTPEPQENGVRQRVKLEENEDIDQVVAHHNKIQERVAEEMLLLAGRLKQNATSAHHIIKDDTKRLGDSTKLADKNYSKLKVESERLEVHTKKGCNWWMWAMILIVCMTFTWMILFMRMFPKR</sequence>
<evidence type="ECO:0000256" key="11">
    <source>
        <dbReference type="ARBA" id="ARBA00032711"/>
    </source>
</evidence>
<keyword evidence="10" id="KW-0472">Membrane</keyword>
<dbReference type="GO" id="GO:0006890">
    <property type="term" value="P:retrograde vesicle-mediated transport, Golgi to endoplasmic reticulum"/>
    <property type="evidence" value="ECO:0007669"/>
    <property type="project" value="TreeGrafter"/>
</dbReference>
<protein>
    <recommendedName>
        <fullName evidence="3">Vesicle transport protein USE1</fullName>
    </recommendedName>
    <alternativeName>
        <fullName evidence="11">USE1-like protein</fullName>
    </alternativeName>
</protein>
<proteinExistence type="inferred from homology"/>
<dbReference type="GO" id="GO:0005789">
    <property type="term" value="C:endoplasmic reticulum membrane"/>
    <property type="evidence" value="ECO:0007669"/>
    <property type="project" value="UniProtKB-SubCell"/>
</dbReference>
<comment type="caution">
    <text evidence="12">The sequence shown here is derived from an EMBL/GenBank/DDBJ whole genome shotgun (WGS) entry which is preliminary data.</text>
</comment>
<reference evidence="12" key="1">
    <citation type="submission" date="2022-03" db="EMBL/GenBank/DDBJ databases">
        <authorList>
            <person name="Martin C."/>
        </authorList>
    </citation>
    <scope>NUCLEOTIDE SEQUENCE</scope>
</reference>
<keyword evidence="8" id="KW-0653">Protein transport</keyword>
<keyword evidence="7" id="KW-0931">ER-Golgi transport</keyword>
<evidence type="ECO:0000256" key="6">
    <source>
        <dbReference type="ARBA" id="ARBA00022824"/>
    </source>
</evidence>
<dbReference type="InterPro" id="IPR019150">
    <property type="entry name" value="Vesicle_transport_protein_Use1"/>
</dbReference>
<comment type="similarity">
    <text evidence="2">Belongs to the USE1 family.</text>
</comment>
<keyword evidence="6" id="KW-0256">Endoplasmic reticulum</keyword>
<evidence type="ECO:0000256" key="7">
    <source>
        <dbReference type="ARBA" id="ARBA00022892"/>
    </source>
</evidence>
<gene>
    <name evidence="12" type="ORF">OFUS_LOCUS21586</name>
</gene>
<evidence type="ECO:0000256" key="3">
    <source>
        <dbReference type="ARBA" id="ARBA00015843"/>
    </source>
</evidence>
<evidence type="ECO:0000256" key="10">
    <source>
        <dbReference type="ARBA" id="ARBA00023136"/>
    </source>
</evidence>
<comment type="subcellular location">
    <subcellularLocation>
        <location evidence="1">Endoplasmic reticulum membrane</location>
        <topology evidence="1">Single-pass type IV membrane protein</topology>
    </subcellularLocation>
</comment>
<evidence type="ECO:0000256" key="2">
    <source>
        <dbReference type="ARBA" id="ARBA00007891"/>
    </source>
</evidence>
<dbReference type="PANTHER" id="PTHR13050:SF7">
    <property type="entry name" value="VESICLE TRANSPORT PROTEIN USE1"/>
    <property type="match status" value="1"/>
</dbReference>
<keyword evidence="13" id="KW-1185">Reference proteome</keyword>
<dbReference type="PANTHER" id="PTHR13050">
    <property type="entry name" value="USE1-LIKE PROTEIN"/>
    <property type="match status" value="1"/>
</dbReference>
<accession>A0A8J1XUJ7</accession>
<dbReference type="OrthoDB" id="4506189at2759"/>
<dbReference type="AlphaFoldDB" id="A0A8J1XUJ7"/>
<dbReference type="Pfam" id="PF09753">
    <property type="entry name" value="Use1"/>
    <property type="match status" value="1"/>
</dbReference>
<dbReference type="GO" id="GO:0015031">
    <property type="term" value="P:protein transport"/>
    <property type="evidence" value="ECO:0007669"/>
    <property type="project" value="UniProtKB-KW"/>
</dbReference>
<dbReference type="GO" id="GO:0005484">
    <property type="term" value="F:SNAP receptor activity"/>
    <property type="evidence" value="ECO:0007669"/>
    <property type="project" value="TreeGrafter"/>
</dbReference>
<evidence type="ECO:0000256" key="9">
    <source>
        <dbReference type="ARBA" id="ARBA00022989"/>
    </source>
</evidence>
<dbReference type="Proteomes" id="UP000749559">
    <property type="component" value="Unassembled WGS sequence"/>
</dbReference>
<organism evidence="12 13">
    <name type="scientific">Owenia fusiformis</name>
    <name type="common">Polychaete worm</name>
    <dbReference type="NCBI Taxonomy" id="6347"/>
    <lineage>
        <taxon>Eukaryota</taxon>
        <taxon>Metazoa</taxon>
        <taxon>Spiralia</taxon>
        <taxon>Lophotrochozoa</taxon>
        <taxon>Annelida</taxon>
        <taxon>Polychaeta</taxon>
        <taxon>Sedentaria</taxon>
        <taxon>Canalipalpata</taxon>
        <taxon>Sabellida</taxon>
        <taxon>Oweniida</taxon>
        <taxon>Oweniidae</taxon>
        <taxon>Owenia</taxon>
    </lineage>
</organism>
<dbReference type="CDD" id="cd15860">
    <property type="entry name" value="SNARE_USE1"/>
    <property type="match status" value="1"/>
</dbReference>
<evidence type="ECO:0000256" key="1">
    <source>
        <dbReference type="ARBA" id="ARBA00004163"/>
    </source>
</evidence>
<evidence type="ECO:0000256" key="4">
    <source>
        <dbReference type="ARBA" id="ARBA00022448"/>
    </source>
</evidence>
<name>A0A8J1XUJ7_OWEFU</name>
<keyword evidence="4" id="KW-0813">Transport</keyword>
<evidence type="ECO:0000313" key="12">
    <source>
        <dbReference type="EMBL" id="CAH1797264.1"/>
    </source>
</evidence>